<dbReference type="Proteomes" id="UP001596037">
    <property type="component" value="Unassembled WGS sequence"/>
</dbReference>
<protein>
    <submittedName>
        <fullName evidence="2">Uncharacterized protein</fullName>
    </submittedName>
</protein>
<sequence>MPTPQSPPSDSDDDLDAVDERNPMPDEDGPHDVPDDAVIEKTLPASGSLDKGGKAA</sequence>
<dbReference type="RefSeq" id="WP_376852548.1">
    <property type="nucleotide sequence ID" value="NZ_JBHSMF010000015.1"/>
</dbReference>
<evidence type="ECO:0000313" key="2">
    <source>
        <dbReference type="EMBL" id="MFC5500296.1"/>
    </source>
</evidence>
<dbReference type="EMBL" id="JBHSMF010000015">
    <property type="protein sequence ID" value="MFC5500296.1"/>
    <property type="molecule type" value="Genomic_DNA"/>
</dbReference>
<keyword evidence="3" id="KW-1185">Reference proteome</keyword>
<proteinExistence type="predicted"/>
<accession>A0ABW0NI70</accession>
<evidence type="ECO:0000256" key="1">
    <source>
        <dbReference type="SAM" id="MobiDB-lite"/>
    </source>
</evidence>
<comment type="caution">
    <text evidence="2">The sequence shown here is derived from an EMBL/GenBank/DDBJ whole genome shotgun (WGS) entry which is preliminary data.</text>
</comment>
<feature type="compositionally biased region" description="Basic and acidic residues" evidence="1">
    <location>
        <begin position="18"/>
        <end position="34"/>
    </location>
</feature>
<evidence type="ECO:0000313" key="3">
    <source>
        <dbReference type="Proteomes" id="UP001596037"/>
    </source>
</evidence>
<feature type="region of interest" description="Disordered" evidence="1">
    <location>
        <begin position="1"/>
        <end position="56"/>
    </location>
</feature>
<gene>
    <name evidence="2" type="ORF">ACFPOE_22325</name>
</gene>
<organism evidence="2 3">
    <name type="scientific">Caenimonas terrae</name>
    <dbReference type="NCBI Taxonomy" id="696074"/>
    <lineage>
        <taxon>Bacteria</taxon>
        <taxon>Pseudomonadati</taxon>
        <taxon>Pseudomonadota</taxon>
        <taxon>Betaproteobacteria</taxon>
        <taxon>Burkholderiales</taxon>
        <taxon>Comamonadaceae</taxon>
        <taxon>Caenimonas</taxon>
    </lineage>
</organism>
<name>A0ABW0NI70_9BURK</name>
<reference evidence="3" key="1">
    <citation type="journal article" date="2019" name="Int. J. Syst. Evol. Microbiol.">
        <title>The Global Catalogue of Microorganisms (GCM) 10K type strain sequencing project: providing services to taxonomists for standard genome sequencing and annotation.</title>
        <authorList>
            <consortium name="The Broad Institute Genomics Platform"/>
            <consortium name="The Broad Institute Genome Sequencing Center for Infectious Disease"/>
            <person name="Wu L."/>
            <person name="Ma J."/>
        </authorList>
    </citation>
    <scope>NUCLEOTIDE SEQUENCE [LARGE SCALE GENOMIC DNA]</scope>
    <source>
        <strain evidence="3">CCUG 57401</strain>
    </source>
</reference>